<sequence length="598" mass="69291">MMRNFVCGRRARSSFQRLLYLCFLTCVFIFISSQFKNPHLDARVVPPAESDGKPIVLESPSVQQAPGKSVLAAPVQVSDRVQSDTLQKTIRNEPYPKLSSQGKFIPQRRIIHLDLKGAPYKPEFFPVLFSFFNRLQATGVLIEWEDMFPYTGKLASAVNGNAYNLSEVEFILQEAVRHHLQIIPLVQTFGHLEWILKLKEFAHLREDSRFPQVICFPEEEAWELITSMIDQVSEVHKKYGMEFFHMGADEAYQVGICNASVARLQKEQTKERLMIWHIARTASYIKEKHPDVNVMAWHDMMVNGMESDLVEYGLTKLIQPVVWNYAEDLDVYLPRSTWMTLRPFGRVWASSAWKGADGPARYCTNSMHYVRNHESWINQLTSVYQQFDYVEGQILAGWSRYDHLAILAELLPVALPTLSMAMETVLEGRPLQGSYPVTNDLLQCTIPTDLGFFVTGCRFPGSKIYELVNDLFQRKKQLRVYRSDDYELNGWLSRVADDYSLSSHWYIDKIQPLLEMYVEPIEHIERKLRDEMSKIYFEDAVEEFIFTHMGEELEWIAQKRTTIKKISEATSFPKRPMFAKKMGKNPMKVDCKLAGQQQ</sequence>
<evidence type="ECO:0000256" key="2">
    <source>
        <dbReference type="ARBA" id="ARBA00006285"/>
    </source>
</evidence>
<proteinExistence type="inferred from homology"/>
<protein>
    <recommendedName>
        <fullName evidence="3">beta-N-acetylhexosaminidase</fullName>
        <ecNumber evidence="3">3.2.1.52</ecNumber>
    </recommendedName>
</protein>
<dbReference type="InterPro" id="IPR038901">
    <property type="entry name" value="HEXDC-like"/>
</dbReference>
<feature type="domain" description="Glycoside hydrolase family 20 catalytic" evidence="5">
    <location>
        <begin position="157"/>
        <end position="305"/>
    </location>
</feature>
<evidence type="ECO:0000259" key="5">
    <source>
        <dbReference type="Pfam" id="PF00728"/>
    </source>
</evidence>
<keyword evidence="7" id="KW-1185">Reference proteome</keyword>
<gene>
    <name evidence="6" type="ORF">CAUJ_LOCUS6298</name>
</gene>
<dbReference type="PANTHER" id="PTHR21040">
    <property type="entry name" value="BCDNA.GH04120"/>
    <property type="match status" value="1"/>
</dbReference>
<dbReference type="Proteomes" id="UP000835052">
    <property type="component" value="Unassembled WGS sequence"/>
</dbReference>
<dbReference type="PANTHER" id="PTHR21040:SF11">
    <property type="entry name" value="BETA-N-ACETYLHEXOSAMINIDASE"/>
    <property type="match status" value="1"/>
</dbReference>
<organism evidence="6 7">
    <name type="scientific">Caenorhabditis auriculariae</name>
    <dbReference type="NCBI Taxonomy" id="2777116"/>
    <lineage>
        <taxon>Eukaryota</taxon>
        <taxon>Metazoa</taxon>
        <taxon>Ecdysozoa</taxon>
        <taxon>Nematoda</taxon>
        <taxon>Chromadorea</taxon>
        <taxon>Rhabditida</taxon>
        <taxon>Rhabditina</taxon>
        <taxon>Rhabditomorpha</taxon>
        <taxon>Rhabditoidea</taxon>
        <taxon>Rhabditidae</taxon>
        <taxon>Peloderinae</taxon>
        <taxon>Caenorhabditis</taxon>
    </lineage>
</organism>
<dbReference type="OrthoDB" id="47475at2759"/>
<evidence type="ECO:0000313" key="6">
    <source>
        <dbReference type="EMBL" id="CAD6190379.1"/>
    </source>
</evidence>
<evidence type="ECO:0000256" key="1">
    <source>
        <dbReference type="ARBA" id="ARBA00001231"/>
    </source>
</evidence>
<dbReference type="Gene3D" id="3.20.20.80">
    <property type="entry name" value="Glycosidases"/>
    <property type="match status" value="1"/>
</dbReference>
<accession>A0A8S1H3Y3</accession>
<evidence type="ECO:0000313" key="7">
    <source>
        <dbReference type="Proteomes" id="UP000835052"/>
    </source>
</evidence>
<dbReference type="GO" id="GO:0004563">
    <property type="term" value="F:beta-N-acetylhexosaminidase activity"/>
    <property type="evidence" value="ECO:0007669"/>
    <property type="project" value="UniProtKB-EC"/>
</dbReference>
<name>A0A8S1H3Y3_9PELO</name>
<keyword evidence="4" id="KW-0378">Hydrolase</keyword>
<dbReference type="SUPFAM" id="SSF51445">
    <property type="entry name" value="(Trans)glycosidases"/>
    <property type="match status" value="1"/>
</dbReference>
<comment type="similarity">
    <text evidence="2">Belongs to the glycosyl hydrolase 20 family.</text>
</comment>
<dbReference type="EMBL" id="CAJGYM010000015">
    <property type="protein sequence ID" value="CAD6190379.1"/>
    <property type="molecule type" value="Genomic_DNA"/>
</dbReference>
<dbReference type="GO" id="GO:0005975">
    <property type="term" value="P:carbohydrate metabolic process"/>
    <property type="evidence" value="ECO:0007669"/>
    <property type="project" value="InterPro"/>
</dbReference>
<comment type="caution">
    <text evidence="6">The sequence shown here is derived from an EMBL/GenBank/DDBJ whole genome shotgun (WGS) entry which is preliminary data.</text>
</comment>
<dbReference type="InterPro" id="IPR015883">
    <property type="entry name" value="Glyco_hydro_20_cat"/>
</dbReference>
<evidence type="ECO:0000256" key="3">
    <source>
        <dbReference type="ARBA" id="ARBA00012663"/>
    </source>
</evidence>
<dbReference type="Pfam" id="PF00728">
    <property type="entry name" value="Glyco_hydro_20"/>
    <property type="match status" value="1"/>
</dbReference>
<evidence type="ECO:0000256" key="4">
    <source>
        <dbReference type="ARBA" id="ARBA00022801"/>
    </source>
</evidence>
<dbReference type="InterPro" id="IPR017853">
    <property type="entry name" value="GH"/>
</dbReference>
<dbReference type="AlphaFoldDB" id="A0A8S1H3Y3"/>
<reference evidence="6" key="1">
    <citation type="submission" date="2020-10" db="EMBL/GenBank/DDBJ databases">
        <authorList>
            <person name="Kikuchi T."/>
        </authorList>
    </citation>
    <scope>NUCLEOTIDE SEQUENCE</scope>
    <source>
        <strain evidence="6">NKZ352</strain>
    </source>
</reference>
<comment type="catalytic activity">
    <reaction evidence="1">
        <text>Hydrolysis of terminal non-reducing N-acetyl-D-hexosamine residues in N-acetyl-beta-D-hexosaminides.</text>
        <dbReference type="EC" id="3.2.1.52"/>
    </reaction>
</comment>
<dbReference type="CDD" id="cd06565">
    <property type="entry name" value="GH20_GcnA-like"/>
    <property type="match status" value="1"/>
</dbReference>
<dbReference type="EC" id="3.2.1.52" evidence="3"/>